<dbReference type="PANTHER" id="PTHR43884">
    <property type="entry name" value="ACYL-COA DEHYDROGENASE"/>
    <property type="match status" value="1"/>
</dbReference>
<evidence type="ECO:0000256" key="3">
    <source>
        <dbReference type="ARBA" id="ARBA00022630"/>
    </source>
</evidence>
<evidence type="ECO:0000256" key="1">
    <source>
        <dbReference type="ARBA" id="ARBA00001974"/>
    </source>
</evidence>
<keyword evidence="9" id="KW-1185">Reference proteome</keyword>
<protein>
    <submittedName>
        <fullName evidence="8">Acyl-CoA dehydrogenase</fullName>
    </submittedName>
</protein>
<dbReference type="Pfam" id="PF00441">
    <property type="entry name" value="Acyl-CoA_dh_1"/>
    <property type="match status" value="1"/>
</dbReference>
<dbReference type="GO" id="GO:0003995">
    <property type="term" value="F:acyl-CoA dehydrogenase activity"/>
    <property type="evidence" value="ECO:0007669"/>
    <property type="project" value="TreeGrafter"/>
</dbReference>
<evidence type="ECO:0000259" key="7">
    <source>
        <dbReference type="Pfam" id="PF02771"/>
    </source>
</evidence>
<feature type="domain" description="Acyl-CoA dehydrogenase/oxidase N-terminal" evidence="7">
    <location>
        <begin position="15"/>
        <end position="68"/>
    </location>
</feature>
<dbReference type="RefSeq" id="WP_114797031.1">
    <property type="nucleotide sequence ID" value="NZ_QQZY01000007.1"/>
</dbReference>
<dbReference type="PANTHER" id="PTHR43884:SF20">
    <property type="entry name" value="ACYL-COA DEHYDROGENASE FADE28"/>
    <property type="match status" value="1"/>
</dbReference>
<keyword evidence="3" id="KW-0285">Flavoprotein</keyword>
<proteinExistence type="inferred from homology"/>
<gene>
    <name evidence="8" type="ORF">Gocc_2630</name>
</gene>
<evidence type="ECO:0000256" key="2">
    <source>
        <dbReference type="ARBA" id="ARBA00009347"/>
    </source>
</evidence>
<dbReference type="AlphaFoldDB" id="A0A7M2YW89"/>
<dbReference type="Proteomes" id="UP000254134">
    <property type="component" value="Unassembled WGS sequence"/>
</dbReference>
<name>A0A7M2YW89_9ACTN</name>
<dbReference type="OrthoDB" id="8677713at2"/>
<dbReference type="SUPFAM" id="SSF47203">
    <property type="entry name" value="Acyl-CoA dehydrogenase C-terminal domain-like"/>
    <property type="match status" value="1"/>
</dbReference>
<evidence type="ECO:0000256" key="5">
    <source>
        <dbReference type="ARBA" id="ARBA00023002"/>
    </source>
</evidence>
<dbReference type="EMBL" id="QQZY01000007">
    <property type="protein sequence ID" value="RDI73717.1"/>
    <property type="molecule type" value="Genomic_DNA"/>
</dbReference>
<dbReference type="InterPro" id="IPR009100">
    <property type="entry name" value="AcylCoA_DH/oxidase_NM_dom_sf"/>
</dbReference>
<evidence type="ECO:0000256" key="4">
    <source>
        <dbReference type="ARBA" id="ARBA00022827"/>
    </source>
</evidence>
<keyword evidence="5" id="KW-0560">Oxidoreductase</keyword>
<dbReference type="GO" id="GO:0050660">
    <property type="term" value="F:flavin adenine dinucleotide binding"/>
    <property type="evidence" value="ECO:0007669"/>
    <property type="project" value="InterPro"/>
</dbReference>
<dbReference type="InterPro" id="IPR036250">
    <property type="entry name" value="AcylCo_DH-like_C"/>
</dbReference>
<comment type="similarity">
    <text evidence="2">Belongs to the acyl-CoA dehydrogenase family.</text>
</comment>
<reference evidence="9" key="2">
    <citation type="journal article" date="2019" name="MicrobiologyOpen">
        <title>High-quality draft genome sequence of Gaiella occulta isolated from a 150 meter deep mineral water borehole and comparison with the genome sequences of other deep-branching lineages of the phylum Actinobacteria.</title>
        <authorList>
            <person name="Severino R."/>
            <person name="Froufe H.J.C."/>
            <person name="Barroso C."/>
            <person name="Albuquerque L."/>
            <person name="Lobo-da-Cunha A."/>
            <person name="da Costa M.S."/>
            <person name="Egas C."/>
        </authorList>
    </citation>
    <scope>NUCLEOTIDE SEQUENCE [LARGE SCALE GENOMIC DNA]</scope>
    <source>
        <strain evidence="9">F2-233</strain>
    </source>
</reference>
<dbReference type="InterPro" id="IPR013786">
    <property type="entry name" value="AcylCoA_DH/ox_N"/>
</dbReference>
<comment type="cofactor">
    <cofactor evidence="1">
        <name>FAD</name>
        <dbReference type="ChEBI" id="CHEBI:57692"/>
    </cofactor>
</comment>
<dbReference type="Gene3D" id="1.20.140.10">
    <property type="entry name" value="Butyryl-CoA Dehydrogenase, subunit A, domain 3"/>
    <property type="match status" value="1"/>
</dbReference>
<evidence type="ECO:0000313" key="9">
    <source>
        <dbReference type="Proteomes" id="UP000254134"/>
    </source>
</evidence>
<reference evidence="8 9" key="1">
    <citation type="submission" date="2018-07" db="EMBL/GenBank/DDBJ databases">
        <title>High-quality-draft genome sequence of Gaiella occulta.</title>
        <authorList>
            <person name="Severino R."/>
            <person name="Froufe H.J.C."/>
            <person name="Rainey F.A."/>
            <person name="Barroso C."/>
            <person name="Albuquerque L."/>
            <person name="Lobo-Da-Cunha A."/>
            <person name="Da Costa M.S."/>
            <person name="Egas C."/>
        </authorList>
    </citation>
    <scope>NUCLEOTIDE SEQUENCE [LARGE SCALE GENOMIC DNA]</scope>
    <source>
        <strain evidence="8 9">F2-233</strain>
    </source>
</reference>
<dbReference type="InterPro" id="IPR037069">
    <property type="entry name" value="AcylCoA_DH/ox_N_sf"/>
</dbReference>
<dbReference type="Gene3D" id="1.10.540.10">
    <property type="entry name" value="Acyl-CoA dehydrogenase/oxidase, N-terminal domain"/>
    <property type="match status" value="1"/>
</dbReference>
<dbReference type="InterPro" id="IPR009075">
    <property type="entry name" value="AcylCo_DH/oxidase_C"/>
</dbReference>
<feature type="domain" description="Acyl-CoA dehydrogenase/oxidase C-terminal" evidence="6">
    <location>
        <begin position="166"/>
        <end position="303"/>
    </location>
</feature>
<keyword evidence="4" id="KW-0274">FAD</keyword>
<organism evidence="8 9">
    <name type="scientific">Gaiella occulta</name>
    <dbReference type="NCBI Taxonomy" id="1002870"/>
    <lineage>
        <taxon>Bacteria</taxon>
        <taxon>Bacillati</taxon>
        <taxon>Actinomycetota</taxon>
        <taxon>Thermoleophilia</taxon>
        <taxon>Gaiellales</taxon>
        <taxon>Gaiellaceae</taxon>
        <taxon>Gaiella</taxon>
    </lineage>
</organism>
<accession>A0A7M2YW89</accession>
<dbReference type="Pfam" id="PF02771">
    <property type="entry name" value="Acyl-CoA_dh_N"/>
    <property type="match status" value="1"/>
</dbReference>
<evidence type="ECO:0000313" key="8">
    <source>
        <dbReference type="EMBL" id="RDI73717.1"/>
    </source>
</evidence>
<evidence type="ECO:0000259" key="6">
    <source>
        <dbReference type="Pfam" id="PF00441"/>
    </source>
</evidence>
<comment type="caution">
    <text evidence="8">The sequence shown here is derived from an EMBL/GenBank/DDBJ whole genome shotgun (WGS) entry which is preliminary data.</text>
</comment>
<dbReference type="SUPFAM" id="SSF56645">
    <property type="entry name" value="Acyl-CoA dehydrogenase NM domain-like"/>
    <property type="match status" value="1"/>
</dbReference>
<sequence>MDFAFTPEQDELRSQARSFLAAHPEPSWAELAGLGWTGVSVPEELGGAGLGFLEEAVLVEEMGRALTHAPFWSTVAVVLPALPPELQAQVAAGEASWTLALGPLVPDLDTATRIAVVGGDSIWELDGAGREMLQTNDATRPLGVVTGGSAGRRLAGSELLPRMRTRSRAALALEACGVGARALELAVAYAKEREQFGRPIGVYQAISHPLATTYMELELARSLALWAAWCIAVDDPQAGLAAAAAKAQCAEAAVAACERSIQAHGGIGFTWEHVLHRLYKRALWIQSWDASGAQLRSEVAARLLDGEGE</sequence>